<dbReference type="Pfam" id="PF19939">
    <property type="entry name" value="DUF6401"/>
    <property type="match status" value="1"/>
</dbReference>
<protein>
    <submittedName>
        <fullName evidence="1">Uncharacterized protein</fullName>
    </submittedName>
</protein>
<reference evidence="1 2" key="1">
    <citation type="submission" date="2018-08" db="EMBL/GenBank/DDBJ databases">
        <title>Diversity &amp; Physiological Properties of Lignin-Decomposing Actinobacteria from Soil.</title>
        <authorList>
            <person name="Roh S.G."/>
            <person name="Kim S.B."/>
        </authorList>
    </citation>
    <scope>NUCLEOTIDE SEQUENCE [LARGE SCALE GENOMIC DNA]</scope>
    <source>
        <strain evidence="1 2">MMS17-GH009</strain>
    </source>
</reference>
<dbReference type="Proteomes" id="UP000263377">
    <property type="component" value="Unassembled WGS sequence"/>
</dbReference>
<accession>A0A372ZI42</accession>
<dbReference type="EMBL" id="QVIG01000003">
    <property type="protein sequence ID" value="RGD55513.1"/>
    <property type="molecule type" value="Genomic_DNA"/>
</dbReference>
<proteinExistence type="predicted"/>
<name>A0A372ZI42_9ACTN</name>
<comment type="caution">
    <text evidence="1">The sequence shown here is derived from an EMBL/GenBank/DDBJ whole genome shotgun (WGS) entry which is preliminary data.</text>
</comment>
<evidence type="ECO:0000313" key="2">
    <source>
        <dbReference type="Proteomes" id="UP000263377"/>
    </source>
</evidence>
<evidence type="ECO:0000313" key="1">
    <source>
        <dbReference type="EMBL" id="RGD55513.1"/>
    </source>
</evidence>
<gene>
    <name evidence="1" type="ORF">DR950_39845</name>
</gene>
<sequence>MFATPDESFRRSPDEPAGCPLPGIVTAFTPRLAEFAFEPGFVAAVDQHAAMLRELLYAQGPELAPRPLDREELSDYALGFLDALAEIGWREPVGHDYAVIRLTAICWLVREQGLLGV</sequence>
<dbReference type="InterPro" id="IPR045647">
    <property type="entry name" value="DUF6401"/>
</dbReference>
<organism evidence="1 2">
    <name type="scientific">Kitasatospora xanthocidica</name>
    <dbReference type="NCBI Taxonomy" id="83382"/>
    <lineage>
        <taxon>Bacteria</taxon>
        <taxon>Bacillati</taxon>
        <taxon>Actinomycetota</taxon>
        <taxon>Actinomycetes</taxon>
        <taxon>Kitasatosporales</taxon>
        <taxon>Streptomycetaceae</taxon>
        <taxon>Kitasatospora</taxon>
    </lineage>
</organism>
<keyword evidence="2" id="KW-1185">Reference proteome</keyword>
<dbReference type="RefSeq" id="WP_049659067.1">
    <property type="nucleotide sequence ID" value="NZ_QVIG01000003.1"/>
</dbReference>
<dbReference type="AlphaFoldDB" id="A0A372ZI42"/>